<reference evidence="4" key="2">
    <citation type="submission" date="2023-05" db="EMBL/GenBank/DDBJ databases">
        <authorList>
            <person name="Schelkunov M.I."/>
        </authorList>
    </citation>
    <scope>NUCLEOTIDE SEQUENCE</scope>
    <source>
        <strain evidence="4">Hsosn_3</strain>
        <tissue evidence="4">Leaf</tissue>
    </source>
</reference>
<evidence type="ECO:0000256" key="2">
    <source>
        <dbReference type="SAM" id="MobiDB-lite"/>
    </source>
</evidence>
<reference evidence="4" key="1">
    <citation type="submission" date="2023-02" db="EMBL/GenBank/DDBJ databases">
        <title>Genome of toxic invasive species Heracleum sosnowskyi carries increased number of genes despite the absence of recent whole-genome duplications.</title>
        <authorList>
            <person name="Schelkunov M."/>
            <person name="Shtratnikova V."/>
            <person name="Makarenko M."/>
            <person name="Klepikova A."/>
            <person name="Omelchenko D."/>
            <person name="Novikova G."/>
            <person name="Obukhova E."/>
            <person name="Bogdanov V."/>
            <person name="Penin A."/>
            <person name="Logacheva M."/>
        </authorList>
    </citation>
    <scope>NUCLEOTIDE SEQUENCE</scope>
    <source>
        <strain evidence="4">Hsosn_3</strain>
        <tissue evidence="4">Leaf</tissue>
    </source>
</reference>
<feature type="domain" description="Transposase (putative) gypsy type" evidence="3">
    <location>
        <begin position="2"/>
        <end position="38"/>
    </location>
</feature>
<feature type="compositionally biased region" description="Polar residues" evidence="2">
    <location>
        <begin position="215"/>
        <end position="227"/>
    </location>
</feature>
<organism evidence="4 5">
    <name type="scientific">Heracleum sosnowskyi</name>
    <dbReference type="NCBI Taxonomy" id="360622"/>
    <lineage>
        <taxon>Eukaryota</taxon>
        <taxon>Viridiplantae</taxon>
        <taxon>Streptophyta</taxon>
        <taxon>Embryophyta</taxon>
        <taxon>Tracheophyta</taxon>
        <taxon>Spermatophyta</taxon>
        <taxon>Magnoliopsida</taxon>
        <taxon>eudicotyledons</taxon>
        <taxon>Gunneridae</taxon>
        <taxon>Pentapetalae</taxon>
        <taxon>asterids</taxon>
        <taxon>campanulids</taxon>
        <taxon>Apiales</taxon>
        <taxon>Apiaceae</taxon>
        <taxon>Apioideae</taxon>
        <taxon>apioid superclade</taxon>
        <taxon>Tordylieae</taxon>
        <taxon>Tordyliinae</taxon>
        <taxon>Heracleum</taxon>
    </lineage>
</organism>
<comment type="caution">
    <text evidence="4">The sequence shown here is derived from an EMBL/GenBank/DDBJ whole genome shotgun (WGS) entry which is preliminary data.</text>
</comment>
<feature type="region of interest" description="Disordered" evidence="2">
    <location>
        <begin position="215"/>
        <end position="266"/>
    </location>
</feature>
<gene>
    <name evidence="4" type="ORF">POM88_002288</name>
</gene>
<feature type="coiled-coil region" evidence="1">
    <location>
        <begin position="333"/>
        <end position="385"/>
    </location>
</feature>
<dbReference type="AlphaFoldDB" id="A0AAD8JF84"/>
<name>A0AAD8JF84_9APIA</name>
<accession>A0AAD8JF84</accession>
<evidence type="ECO:0000313" key="4">
    <source>
        <dbReference type="EMBL" id="KAK1402683.1"/>
    </source>
</evidence>
<protein>
    <recommendedName>
        <fullName evidence="3">Transposase (putative) gypsy type domain-containing protein</fullName>
    </recommendedName>
</protein>
<dbReference type="EMBL" id="JAUIZM010000001">
    <property type="protein sequence ID" value="KAK1402683.1"/>
    <property type="molecule type" value="Genomic_DNA"/>
</dbReference>
<sequence length="519" mass="58595">MGLSIPLHPFIHDIITYYDIAPLQMTPNAYRMAMCMYVLYDQLFEKKMSARELGFFYQLKQTGKNSGFFYLSAWNVHDGQCIKRNKKGMSDWLPQFLYCYDCPTYRTEFNRNPQIPSKTALKGHSLERALEALKLSTELGDGASLLTDQNLRRCGFLPNKKSLNLVSTEDSEAETSNMASGVPSFVNKSASYDDLFGDEGKDLVLIDATPISRMKSTLASQDKSATSSKRKLPVPAAIDSAKGPGSRFKKSKPSPPGTPSEGSNPLIRKFSAMVGNQIPEEVIAEWDKMSSYEAVKATTWCEAQSLFHILKQNEEMMVVARGDQKLSDEVKYLKSLLKTSEDEKKKLADASKKLKASEAKLLKEREQLNTSIVNLDTEKDALQASYTRKVGEFKKKLDSLNTTIALERSTREAAKREKFEAFLLAAKIQPSRRNLWSLRPFLLLSPSLHLFRFFLQGIYPFTNVLEMIENILVRNLAMRTCSTAFFIVSWCLRFSGILRHLFSLKISNGVPLLLAPLML</sequence>
<dbReference type="Gene3D" id="1.20.5.400">
    <property type="match status" value="1"/>
</dbReference>
<dbReference type="InterPro" id="IPR007321">
    <property type="entry name" value="Transposase_28"/>
</dbReference>
<proteinExistence type="predicted"/>
<evidence type="ECO:0000313" key="5">
    <source>
        <dbReference type="Proteomes" id="UP001237642"/>
    </source>
</evidence>
<keyword evidence="5" id="KW-1185">Reference proteome</keyword>
<evidence type="ECO:0000256" key="1">
    <source>
        <dbReference type="SAM" id="Coils"/>
    </source>
</evidence>
<evidence type="ECO:0000259" key="3">
    <source>
        <dbReference type="Pfam" id="PF04195"/>
    </source>
</evidence>
<dbReference type="Pfam" id="PF04195">
    <property type="entry name" value="Transposase_28"/>
    <property type="match status" value="1"/>
</dbReference>
<dbReference type="Proteomes" id="UP001237642">
    <property type="component" value="Unassembled WGS sequence"/>
</dbReference>
<keyword evidence="1" id="KW-0175">Coiled coil</keyword>